<evidence type="ECO:0000256" key="1">
    <source>
        <dbReference type="SAM" id="MobiDB-lite"/>
    </source>
</evidence>
<keyword evidence="4" id="KW-1185">Reference proteome</keyword>
<accession>A0A498IBR4</accession>
<protein>
    <submittedName>
        <fullName evidence="3">Uncharacterized protein</fullName>
    </submittedName>
</protein>
<dbReference type="EMBL" id="RDQH01000338">
    <property type="protein sequence ID" value="RXH80650.1"/>
    <property type="molecule type" value="Genomic_DNA"/>
</dbReference>
<comment type="caution">
    <text evidence="3">The sequence shown here is derived from an EMBL/GenBank/DDBJ whole genome shotgun (WGS) entry which is preliminary data.</text>
</comment>
<keyword evidence="2" id="KW-1133">Transmembrane helix</keyword>
<keyword evidence="2" id="KW-0472">Membrane</keyword>
<evidence type="ECO:0000256" key="2">
    <source>
        <dbReference type="SAM" id="Phobius"/>
    </source>
</evidence>
<feature type="transmembrane region" description="Helical" evidence="2">
    <location>
        <begin position="148"/>
        <end position="169"/>
    </location>
</feature>
<dbReference type="PANTHER" id="PTHR36043:SF1">
    <property type="entry name" value="2,3-BISPHOSPHOGLYCERATE-INDEPENDENT PHOSPHOGLYCERATE MUTASE"/>
    <property type="match status" value="1"/>
</dbReference>
<evidence type="ECO:0000313" key="3">
    <source>
        <dbReference type="EMBL" id="RXH80650.1"/>
    </source>
</evidence>
<evidence type="ECO:0000313" key="4">
    <source>
        <dbReference type="Proteomes" id="UP000290289"/>
    </source>
</evidence>
<name>A0A498IBR4_MALDO</name>
<organism evidence="3 4">
    <name type="scientific">Malus domestica</name>
    <name type="common">Apple</name>
    <name type="synonym">Pyrus malus</name>
    <dbReference type="NCBI Taxonomy" id="3750"/>
    <lineage>
        <taxon>Eukaryota</taxon>
        <taxon>Viridiplantae</taxon>
        <taxon>Streptophyta</taxon>
        <taxon>Embryophyta</taxon>
        <taxon>Tracheophyta</taxon>
        <taxon>Spermatophyta</taxon>
        <taxon>Magnoliopsida</taxon>
        <taxon>eudicotyledons</taxon>
        <taxon>Gunneridae</taxon>
        <taxon>Pentapetalae</taxon>
        <taxon>rosids</taxon>
        <taxon>fabids</taxon>
        <taxon>Rosales</taxon>
        <taxon>Rosaceae</taxon>
        <taxon>Amygdaloideae</taxon>
        <taxon>Maleae</taxon>
        <taxon>Malus</taxon>
    </lineage>
</organism>
<sequence length="224" mass="25258">MLSHEMISLQQVCTGLEYSFGFWDVLLQMDIQARIGSLSSSSHNFRTSRKHNSSSSCPSSCYSPLKPFCSRRDSQEPQQNGDNKGDKFSTDWDKAWANIRKQGKNKKKGGFFSGFSSPNKYVSWNPRQSNYPLSEEVDPIKRTERSNLMLWTSPRFTLAGAIVIVTFLLKMTSIRVCLRCTSKSFFGSFSKGTVESSGPELPKDIGQLTVVFKNFLSLFGFADH</sequence>
<keyword evidence="2" id="KW-0812">Transmembrane</keyword>
<dbReference type="AlphaFoldDB" id="A0A498IBR4"/>
<feature type="region of interest" description="Disordered" evidence="1">
    <location>
        <begin position="71"/>
        <end position="90"/>
    </location>
</feature>
<dbReference type="Proteomes" id="UP000290289">
    <property type="component" value="Chromosome 12"/>
</dbReference>
<reference evidence="3 4" key="1">
    <citation type="submission" date="2018-10" db="EMBL/GenBank/DDBJ databases">
        <title>A high-quality apple genome assembly.</title>
        <authorList>
            <person name="Hu J."/>
        </authorList>
    </citation>
    <scope>NUCLEOTIDE SEQUENCE [LARGE SCALE GENOMIC DNA]</scope>
    <source>
        <strain evidence="4">cv. HFTH1</strain>
        <tissue evidence="3">Young leaf</tissue>
    </source>
</reference>
<gene>
    <name evidence="3" type="ORF">DVH24_004564</name>
</gene>
<proteinExistence type="predicted"/>
<feature type="region of interest" description="Disordered" evidence="1">
    <location>
        <begin position="41"/>
        <end position="61"/>
    </location>
</feature>
<dbReference type="PANTHER" id="PTHR36043">
    <property type="entry name" value="2,3-BISPHOSPHOGLYCERATE-INDEPENDENT PHOSPHOGLYCERATE MUTASE"/>
    <property type="match status" value="1"/>
</dbReference>